<comment type="subcellular location">
    <subcellularLocation>
        <location evidence="1">Membrane</location>
        <topology evidence="1">Single-pass membrane protein</topology>
    </subcellularLocation>
</comment>
<dbReference type="Pfam" id="PF25917">
    <property type="entry name" value="BSH_RND"/>
    <property type="match status" value="1"/>
</dbReference>
<evidence type="ECO:0000256" key="4">
    <source>
        <dbReference type="ARBA" id="ARBA00022989"/>
    </source>
</evidence>
<evidence type="ECO:0000256" key="3">
    <source>
        <dbReference type="ARBA" id="ARBA00022692"/>
    </source>
</evidence>
<dbReference type="InterPro" id="IPR058625">
    <property type="entry name" value="MdtA-like_BSH"/>
</dbReference>
<keyword evidence="3 6" id="KW-0812">Transmembrane</keyword>
<evidence type="ECO:0000256" key="6">
    <source>
        <dbReference type="SAM" id="Phobius"/>
    </source>
</evidence>
<dbReference type="PANTHER" id="PTHR30386:SF26">
    <property type="entry name" value="TRANSPORT PROTEIN COMB"/>
    <property type="match status" value="1"/>
</dbReference>
<evidence type="ECO:0000313" key="9">
    <source>
        <dbReference type="EMBL" id="MDQ0285076.1"/>
    </source>
</evidence>
<evidence type="ECO:0000313" key="10">
    <source>
        <dbReference type="Proteomes" id="UP001225644"/>
    </source>
</evidence>
<dbReference type="Gene3D" id="2.40.30.170">
    <property type="match status" value="1"/>
</dbReference>
<comment type="similarity">
    <text evidence="2">Belongs to the membrane fusion protein (MFP) (TC 8.A.1) family.</text>
</comment>
<keyword evidence="5 6" id="KW-0472">Membrane</keyword>
<gene>
    <name evidence="9" type="ORF">J2Z49_000166</name>
</gene>
<sequence length="218" mass="23775">MKNKRLVFIVAAVMVIALAAVTSYYLYMNRYYVTTEDARIDGDIYRVSPQVSGKLLEINVEEGQAVRAGDIVARLDDTTLSPGANIDLAVVRSPVSGVVVKKVAHVGEIAAPGQPVIMVADPSALYVTANIEETDLKKVRPGQKVDITLDVLQGYKFTGHVVRIGRASLSTFSLLPTTNTSGSFTKVVQRVPVKIVFDTYPPHYVEIGTNAYVKIHIR</sequence>
<reference evidence="9 10" key="1">
    <citation type="submission" date="2023-07" db="EMBL/GenBank/DDBJ databases">
        <title>Genomic Encyclopedia of Type Strains, Phase IV (KMG-IV): sequencing the most valuable type-strain genomes for metagenomic binning, comparative biology and taxonomic classification.</title>
        <authorList>
            <person name="Goeker M."/>
        </authorList>
    </citation>
    <scope>NUCLEOTIDE SEQUENCE [LARGE SCALE GENOMIC DNA]</scope>
    <source>
        <strain evidence="9 10">DSM 12396</strain>
    </source>
</reference>
<accession>A0ABU0AX63</accession>
<keyword evidence="10" id="KW-1185">Reference proteome</keyword>
<evidence type="ECO:0000256" key="2">
    <source>
        <dbReference type="ARBA" id="ARBA00009477"/>
    </source>
</evidence>
<proteinExistence type="inferred from homology"/>
<dbReference type="Proteomes" id="UP001225644">
    <property type="component" value="Unassembled WGS sequence"/>
</dbReference>
<evidence type="ECO:0000256" key="5">
    <source>
        <dbReference type="ARBA" id="ARBA00023136"/>
    </source>
</evidence>
<dbReference type="InterPro" id="IPR058634">
    <property type="entry name" value="AaeA-lik-b-barrel"/>
</dbReference>
<feature type="domain" description="Multidrug resistance protein MdtA-like barrel-sandwich hybrid" evidence="7">
    <location>
        <begin position="46"/>
        <end position="119"/>
    </location>
</feature>
<dbReference type="PANTHER" id="PTHR30386">
    <property type="entry name" value="MEMBRANE FUSION SUBUNIT OF EMRAB-TOLC MULTIDRUG EFFLUX PUMP"/>
    <property type="match status" value="1"/>
</dbReference>
<evidence type="ECO:0000259" key="7">
    <source>
        <dbReference type="Pfam" id="PF25917"/>
    </source>
</evidence>
<dbReference type="EMBL" id="JAUSUX010000001">
    <property type="protein sequence ID" value="MDQ0285076.1"/>
    <property type="molecule type" value="Genomic_DNA"/>
</dbReference>
<dbReference type="Gene3D" id="2.40.50.100">
    <property type="match status" value="1"/>
</dbReference>
<name>A0ABU0AX63_9FIRM</name>
<keyword evidence="4 6" id="KW-1133">Transmembrane helix</keyword>
<dbReference type="Pfam" id="PF25963">
    <property type="entry name" value="Beta-barrel_AAEA"/>
    <property type="match status" value="1"/>
</dbReference>
<protein>
    <submittedName>
        <fullName evidence="9">Multidrug resistance efflux pump</fullName>
    </submittedName>
</protein>
<dbReference type="SUPFAM" id="SSF111369">
    <property type="entry name" value="HlyD-like secretion proteins"/>
    <property type="match status" value="1"/>
</dbReference>
<evidence type="ECO:0000256" key="1">
    <source>
        <dbReference type="ARBA" id="ARBA00004167"/>
    </source>
</evidence>
<feature type="domain" description="p-hydroxybenzoic acid efflux pump subunit AaeA-like beta-barrel" evidence="8">
    <location>
        <begin position="125"/>
        <end position="216"/>
    </location>
</feature>
<comment type="caution">
    <text evidence="9">The sequence shown here is derived from an EMBL/GenBank/DDBJ whole genome shotgun (WGS) entry which is preliminary data.</text>
</comment>
<evidence type="ECO:0000259" key="8">
    <source>
        <dbReference type="Pfam" id="PF25963"/>
    </source>
</evidence>
<feature type="transmembrane region" description="Helical" evidence="6">
    <location>
        <begin position="6"/>
        <end position="27"/>
    </location>
</feature>
<dbReference type="InterPro" id="IPR050739">
    <property type="entry name" value="MFP"/>
</dbReference>
<organism evidence="9 10">
    <name type="scientific">Desulfofundulus luciae</name>
    <dbReference type="NCBI Taxonomy" id="74702"/>
    <lineage>
        <taxon>Bacteria</taxon>
        <taxon>Bacillati</taxon>
        <taxon>Bacillota</taxon>
        <taxon>Clostridia</taxon>
        <taxon>Eubacteriales</taxon>
        <taxon>Peptococcaceae</taxon>
        <taxon>Desulfofundulus</taxon>
    </lineage>
</organism>